<evidence type="ECO:0000256" key="7">
    <source>
        <dbReference type="ARBA" id="ARBA00023136"/>
    </source>
</evidence>
<comment type="caution">
    <text evidence="10">The sequence shown here is derived from an EMBL/GenBank/DDBJ whole genome shotgun (WGS) entry which is preliminary data.</text>
</comment>
<comment type="subcellular location">
    <subcellularLocation>
        <location evidence="1">Cell membrane</location>
        <topology evidence="1">Multi-pass membrane protein</topology>
    </subcellularLocation>
</comment>
<evidence type="ECO:0000256" key="6">
    <source>
        <dbReference type="ARBA" id="ARBA00022989"/>
    </source>
</evidence>
<keyword evidence="2" id="KW-1003">Cell membrane</keyword>
<keyword evidence="11" id="KW-1185">Reference proteome</keyword>
<keyword evidence="7 8" id="KW-0472">Membrane</keyword>
<name>A0A934X1K8_9BACT</name>
<dbReference type="AlphaFoldDB" id="A0A934X1K8"/>
<evidence type="ECO:0000256" key="4">
    <source>
        <dbReference type="ARBA" id="ARBA00022679"/>
    </source>
</evidence>
<gene>
    <name evidence="10" type="ORF">JKA74_16465</name>
</gene>
<dbReference type="Pfam" id="PF13231">
    <property type="entry name" value="PMT_2"/>
    <property type="match status" value="1"/>
</dbReference>
<dbReference type="Proteomes" id="UP000611723">
    <property type="component" value="Unassembled WGS sequence"/>
</dbReference>
<feature type="transmembrane region" description="Helical" evidence="8">
    <location>
        <begin position="339"/>
        <end position="358"/>
    </location>
</feature>
<feature type="transmembrane region" description="Helical" evidence="8">
    <location>
        <begin position="286"/>
        <end position="307"/>
    </location>
</feature>
<evidence type="ECO:0000256" key="3">
    <source>
        <dbReference type="ARBA" id="ARBA00022676"/>
    </source>
</evidence>
<feature type="transmembrane region" description="Helical" evidence="8">
    <location>
        <begin position="364"/>
        <end position="383"/>
    </location>
</feature>
<dbReference type="InterPro" id="IPR050297">
    <property type="entry name" value="LipidA_mod_glycosyltrf_83"/>
</dbReference>
<evidence type="ECO:0000259" key="9">
    <source>
        <dbReference type="Pfam" id="PF13231"/>
    </source>
</evidence>
<dbReference type="PANTHER" id="PTHR33908:SF11">
    <property type="entry name" value="MEMBRANE PROTEIN"/>
    <property type="match status" value="1"/>
</dbReference>
<feature type="transmembrane region" description="Helical" evidence="8">
    <location>
        <begin position="226"/>
        <end position="248"/>
    </location>
</feature>
<feature type="transmembrane region" description="Helical" evidence="8">
    <location>
        <begin position="35"/>
        <end position="59"/>
    </location>
</feature>
<protein>
    <submittedName>
        <fullName evidence="10">Glycosyltransferase family 39 protein</fullName>
    </submittedName>
</protein>
<dbReference type="EMBL" id="JAEQBW010000009">
    <property type="protein sequence ID" value="MBK6266641.1"/>
    <property type="molecule type" value="Genomic_DNA"/>
</dbReference>
<evidence type="ECO:0000256" key="2">
    <source>
        <dbReference type="ARBA" id="ARBA00022475"/>
    </source>
</evidence>
<evidence type="ECO:0000256" key="8">
    <source>
        <dbReference type="SAM" id="Phobius"/>
    </source>
</evidence>
<dbReference type="GO" id="GO:0009103">
    <property type="term" value="P:lipopolysaccharide biosynthetic process"/>
    <property type="evidence" value="ECO:0007669"/>
    <property type="project" value="UniProtKB-ARBA"/>
</dbReference>
<feature type="domain" description="Glycosyltransferase RgtA/B/C/D-like" evidence="9">
    <location>
        <begin position="102"/>
        <end position="243"/>
    </location>
</feature>
<sequence length="407" mass="46556">MQIKKLISKLEFNPAQKLPEINMLKPSSVSKRTELILLGACLLFATSILLYCSWGGLIWTSDSFQYWAASRSFQAEGIFLSHDGGSYIYWPPLFPMLLSLFSSENAYYFAHILLFNAALLCIYLFLKQISSSNKTALIVLFIFCISLFPYLMSTFLWTEIFFTLLLYGGLYTYAKWEKNHNNFSYLIWILVFSAMCLQRNAGIFIMAGISIYALTQFSRNKNYKKLLLNAGGVLIAVLPNLIWNLTIMSKASDPSSEIEINFFNGLFINISNILIRLFHFIFPAQLLGIVDFIAIISMVLILAILILKKSHSLVTILMMVYLTMYSFMPLIEADSIDRFLAPILPLFILLLVNLASSYSLMKGFLFRFGIVLLISLFVIYNAGRTYKNIKMWHERSIVNPKGAKIFF</sequence>
<reference evidence="10" key="1">
    <citation type="submission" date="2021-01" db="EMBL/GenBank/DDBJ databases">
        <title>Marivirga aurantiaca sp. nov., isolated from intertidal surface sediments.</title>
        <authorList>
            <person name="Zhang M."/>
        </authorList>
    </citation>
    <scope>NUCLEOTIDE SEQUENCE</scope>
    <source>
        <strain evidence="10">S37H4</strain>
    </source>
</reference>
<dbReference type="RefSeq" id="WP_201432326.1">
    <property type="nucleotide sequence ID" value="NZ_JAEQBW010000009.1"/>
</dbReference>
<dbReference type="GO" id="GO:0005886">
    <property type="term" value="C:plasma membrane"/>
    <property type="evidence" value="ECO:0007669"/>
    <property type="project" value="UniProtKB-SubCell"/>
</dbReference>
<feature type="transmembrane region" description="Helical" evidence="8">
    <location>
        <begin position="185"/>
        <end position="214"/>
    </location>
</feature>
<organism evidence="10 11">
    <name type="scientific">Marivirga aurantiaca</name>
    <dbReference type="NCBI Taxonomy" id="2802615"/>
    <lineage>
        <taxon>Bacteria</taxon>
        <taxon>Pseudomonadati</taxon>
        <taxon>Bacteroidota</taxon>
        <taxon>Cytophagia</taxon>
        <taxon>Cytophagales</taxon>
        <taxon>Marivirgaceae</taxon>
        <taxon>Marivirga</taxon>
    </lineage>
</organism>
<evidence type="ECO:0000256" key="1">
    <source>
        <dbReference type="ARBA" id="ARBA00004651"/>
    </source>
</evidence>
<feature type="transmembrane region" description="Helical" evidence="8">
    <location>
        <begin position="260"/>
        <end position="279"/>
    </location>
</feature>
<keyword evidence="4" id="KW-0808">Transferase</keyword>
<dbReference type="InterPro" id="IPR038731">
    <property type="entry name" value="RgtA/B/C-like"/>
</dbReference>
<keyword evidence="5 8" id="KW-0812">Transmembrane</keyword>
<dbReference type="GO" id="GO:0016763">
    <property type="term" value="F:pentosyltransferase activity"/>
    <property type="evidence" value="ECO:0007669"/>
    <property type="project" value="TreeGrafter"/>
</dbReference>
<feature type="transmembrane region" description="Helical" evidence="8">
    <location>
        <begin position="138"/>
        <end position="165"/>
    </location>
</feature>
<evidence type="ECO:0000256" key="5">
    <source>
        <dbReference type="ARBA" id="ARBA00022692"/>
    </source>
</evidence>
<evidence type="ECO:0000313" key="10">
    <source>
        <dbReference type="EMBL" id="MBK6266641.1"/>
    </source>
</evidence>
<feature type="transmembrane region" description="Helical" evidence="8">
    <location>
        <begin position="313"/>
        <end position="332"/>
    </location>
</feature>
<dbReference type="PANTHER" id="PTHR33908">
    <property type="entry name" value="MANNOSYLTRANSFERASE YKCB-RELATED"/>
    <property type="match status" value="1"/>
</dbReference>
<feature type="transmembrane region" description="Helical" evidence="8">
    <location>
        <begin position="106"/>
        <end position="126"/>
    </location>
</feature>
<keyword evidence="3" id="KW-0328">Glycosyltransferase</keyword>
<accession>A0A934X1K8</accession>
<evidence type="ECO:0000313" key="11">
    <source>
        <dbReference type="Proteomes" id="UP000611723"/>
    </source>
</evidence>
<proteinExistence type="predicted"/>
<keyword evidence="6 8" id="KW-1133">Transmembrane helix</keyword>